<dbReference type="EC" id="2.7.6.2" evidence="5"/>
<evidence type="ECO:0000313" key="7">
    <source>
        <dbReference type="EMBL" id="OIP97796.1"/>
    </source>
</evidence>
<dbReference type="GO" id="GO:0004788">
    <property type="term" value="F:thiamine diphosphokinase activity"/>
    <property type="evidence" value="ECO:0007669"/>
    <property type="project" value="UniProtKB-UniRule"/>
</dbReference>
<dbReference type="Proteomes" id="UP000183245">
    <property type="component" value="Unassembled WGS sequence"/>
</dbReference>
<dbReference type="GO" id="GO:0005524">
    <property type="term" value="F:ATP binding"/>
    <property type="evidence" value="ECO:0007669"/>
    <property type="project" value="UniProtKB-KW"/>
</dbReference>
<dbReference type="AlphaFoldDB" id="A0A1J5IL54"/>
<keyword evidence="1" id="KW-0808">Transferase</keyword>
<dbReference type="Gene3D" id="3.40.50.10240">
    <property type="entry name" value="Thiamin pyrophosphokinase, catalytic domain"/>
    <property type="match status" value="1"/>
</dbReference>
<reference evidence="7 8" key="1">
    <citation type="journal article" date="2016" name="Environ. Microbiol.">
        <title>Genomic resolution of a cold subsurface aquifer community provides metabolic insights for novel microbes adapted to high CO concentrations.</title>
        <authorList>
            <person name="Probst A.J."/>
            <person name="Castelle C.J."/>
            <person name="Singh A."/>
            <person name="Brown C.T."/>
            <person name="Anantharaman K."/>
            <person name="Sharon I."/>
            <person name="Hug L.A."/>
            <person name="Burstein D."/>
            <person name="Emerson J.B."/>
            <person name="Thomas B.C."/>
            <person name="Banfield J.F."/>
        </authorList>
    </citation>
    <scope>NUCLEOTIDE SEQUENCE [LARGE SCALE GENOMIC DNA]</scope>
    <source>
        <strain evidence="7">CG2_30_54_11</strain>
    </source>
</reference>
<gene>
    <name evidence="7" type="ORF">AUK40_02560</name>
</gene>
<dbReference type="STRING" id="1817892.AUK40_02560"/>
<evidence type="ECO:0000259" key="6">
    <source>
        <dbReference type="Pfam" id="PF04263"/>
    </source>
</evidence>
<evidence type="ECO:0000256" key="5">
    <source>
        <dbReference type="NCBIfam" id="TIGR01378"/>
    </source>
</evidence>
<name>A0A1J5IL54_9BACT</name>
<proteinExistence type="predicted"/>
<evidence type="ECO:0000256" key="2">
    <source>
        <dbReference type="ARBA" id="ARBA00022741"/>
    </source>
</evidence>
<organism evidence="7 8">
    <name type="scientific">Candidatus Wirthbacteria bacterium CG2_30_54_11</name>
    <dbReference type="NCBI Taxonomy" id="1817892"/>
    <lineage>
        <taxon>Bacteria</taxon>
        <taxon>Candidatus Wirthbacteria</taxon>
    </lineage>
</organism>
<dbReference type="InterPro" id="IPR007371">
    <property type="entry name" value="TPK_catalytic"/>
</dbReference>
<dbReference type="InterPro" id="IPR006282">
    <property type="entry name" value="Thi_PPkinase"/>
</dbReference>
<dbReference type="PANTHER" id="PTHR41299:SF1">
    <property type="entry name" value="THIAMINE PYROPHOSPHOKINASE"/>
    <property type="match status" value="1"/>
</dbReference>
<dbReference type="NCBIfam" id="TIGR01378">
    <property type="entry name" value="thi_PPkinase"/>
    <property type="match status" value="1"/>
</dbReference>
<dbReference type="PANTHER" id="PTHR41299">
    <property type="entry name" value="THIAMINE PYROPHOSPHOKINASE"/>
    <property type="match status" value="1"/>
</dbReference>
<keyword evidence="2" id="KW-0547">Nucleotide-binding</keyword>
<evidence type="ECO:0000256" key="1">
    <source>
        <dbReference type="ARBA" id="ARBA00022679"/>
    </source>
</evidence>
<evidence type="ECO:0000256" key="3">
    <source>
        <dbReference type="ARBA" id="ARBA00022777"/>
    </source>
</evidence>
<evidence type="ECO:0000256" key="4">
    <source>
        <dbReference type="ARBA" id="ARBA00022840"/>
    </source>
</evidence>
<accession>A0A1J5IL54</accession>
<comment type="caution">
    <text evidence="7">The sequence shown here is derived from an EMBL/GenBank/DDBJ whole genome shotgun (WGS) entry which is preliminary data.</text>
</comment>
<dbReference type="InterPro" id="IPR036759">
    <property type="entry name" value="TPK_catalytic_sf"/>
</dbReference>
<dbReference type="CDD" id="cd07995">
    <property type="entry name" value="TPK"/>
    <property type="match status" value="1"/>
</dbReference>
<dbReference type="Pfam" id="PF04263">
    <property type="entry name" value="TPK_catalytic"/>
    <property type="match status" value="1"/>
</dbReference>
<feature type="domain" description="Thiamin pyrophosphokinase catalytic" evidence="6">
    <location>
        <begin position="36"/>
        <end position="127"/>
    </location>
</feature>
<keyword evidence="3 7" id="KW-0418">Kinase</keyword>
<evidence type="ECO:0000313" key="8">
    <source>
        <dbReference type="Proteomes" id="UP000183245"/>
    </source>
</evidence>
<dbReference type="GO" id="GO:0009229">
    <property type="term" value="P:thiamine diphosphate biosynthetic process"/>
    <property type="evidence" value="ECO:0007669"/>
    <property type="project" value="InterPro"/>
</dbReference>
<dbReference type="GO" id="GO:0006772">
    <property type="term" value="P:thiamine metabolic process"/>
    <property type="evidence" value="ECO:0007669"/>
    <property type="project" value="UniProtKB-UniRule"/>
</dbReference>
<protein>
    <recommendedName>
        <fullName evidence="5">Thiamine diphosphokinase</fullName>
        <ecNumber evidence="5">2.7.6.2</ecNumber>
    </recommendedName>
</protein>
<dbReference type="SUPFAM" id="SSF63999">
    <property type="entry name" value="Thiamin pyrophosphokinase, catalytic domain"/>
    <property type="match status" value="1"/>
</dbReference>
<dbReference type="GO" id="GO:0016301">
    <property type="term" value="F:kinase activity"/>
    <property type="evidence" value="ECO:0007669"/>
    <property type="project" value="UniProtKB-KW"/>
</dbReference>
<dbReference type="InterPro" id="IPR053149">
    <property type="entry name" value="TPK"/>
</dbReference>
<sequence length="222" mass="24753">MEKAARSCLVFLNGKYDLSNMRYYLDEIRNAGTEARVIAVDGGLRIFDHLRLVPDLIVGDLDSVENEILSRFADVPRRQFDRDKDLTDGELAVRIVLEEDAGAVSLYGWEAKEGEVDHMFGNALLLFLGTNLTLRSPGIEVRAAADSGVFFSGVVGDRLSVVPLSCQIEVKYRGCRFPLIEGEVVTSAFGETRTLRNEFMKTQVEVQIKGKALVIHQAFQRP</sequence>
<dbReference type="EMBL" id="MNZT01000047">
    <property type="protein sequence ID" value="OIP97796.1"/>
    <property type="molecule type" value="Genomic_DNA"/>
</dbReference>
<keyword evidence="4" id="KW-0067">ATP-binding</keyword>